<evidence type="ECO:0000313" key="1">
    <source>
        <dbReference type="EMBL" id="WAC03730.1"/>
    </source>
</evidence>
<protein>
    <submittedName>
        <fullName evidence="1">Uncharacterized protein</fullName>
    </submittedName>
</protein>
<dbReference type="Proteomes" id="UP001164705">
    <property type="component" value="Chromosome"/>
</dbReference>
<accession>A0A9E8MZH3</accession>
<dbReference type="EMBL" id="CP113088">
    <property type="protein sequence ID" value="WAC03730.1"/>
    <property type="molecule type" value="Genomic_DNA"/>
</dbReference>
<proteinExistence type="predicted"/>
<dbReference type="AlphaFoldDB" id="A0A9E8MZH3"/>
<name>A0A9E8MZH3_9FLAO</name>
<sequence length="109" mass="12634">MKNKNLRISYKNQAPTKEHKTHHWYSVNLYPFKNQINIGESIAGGHGERGGSVTLSILELLDYEGWENHFRLSGCEWAIQIIKSNKDDEEKLTDELIKGVCERSEFNKK</sequence>
<dbReference type="KEGG" id="lnu:N7U66_10040"/>
<dbReference type="RefSeq" id="WP_267678365.1">
    <property type="nucleotide sequence ID" value="NZ_CP113088.1"/>
</dbReference>
<organism evidence="1 2">
    <name type="scientific">Lacinutrix neustonica</name>
    <dbReference type="NCBI Taxonomy" id="2980107"/>
    <lineage>
        <taxon>Bacteria</taxon>
        <taxon>Pseudomonadati</taxon>
        <taxon>Bacteroidota</taxon>
        <taxon>Flavobacteriia</taxon>
        <taxon>Flavobacteriales</taxon>
        <taxon>Flavobacteriaceae</taxon>
        <taxon>Lacinutrix</taxon>
    </lineage>
</organism>
<reference evidence="1" key="1">
    <citation type="submission" date="2022-11" db="EMBL/GenBank/DDBJ databases">
        <title>Lacinutrix neustonica HL-RS19T sp. nov., isolated from the surface microlayer sample of brackish Lake Shihwa.</title>
        <authorList>
            <person name="Choi J.Y."/>
            <person name="Hwang C.Y."/>
        </authorList>
    </citation>
    <scope>NUCLEOTIDE SEQUENCE</scope>
    <source>
        <strain evidence="1">HL-RS19</strain>
    </source>
</reference>
<gene>
    <name evidence="1" type="ORF">N7U66_10040</name>
</gene>
<keyword evidence="2" id="KW-1185">Reference proteome</keyword>
<evidence type="ECO:0000313" key="2">
    <source>
        <dbReference type="Proteomes" id="UP001164705"/>
    </source>
</evidence>